<evidence type="ECO:0000256" key="1">
    <source>
        <dbReference type="SAM" id="MobiDB-lite"/>
    </source>
</evidence>
<gene>
    <name evidence="3" type="ORF">V5O48_007880</name>
</gene>
<reference evidence="3 4" key="1">
    <citation type="submission" date="2024-02" db="EMBL/GenBank/DDBJ databases">
        <title>A draft genome for the cacao thread blight pathogen Marasmius crinis-equi.</title>
        <authorList>
            <person name="Cohen S.P."/>
            <person name="Baruah I.K."/>
            <person name="Amoako-Attah I."/>
            <person name="Bukari Y."/>
            <person name="Meinhardt L.W."/>
            <person name="Bailey B.A."/>
        </authorList>
    </citation>
    <scope>NUCLEOTIDE SEQUENCE [LARGE SCALE GENOMIC DNA]</scope>
    <source>
        <strain evidence="3 4">GH-76</strain>
    </source>
</reference>
<comment type="caution">
    <text evidence="3">The sequence shown here is derived from an EMBL/GenBank/DDBJ whole genome shotgun (WGS) entry which is preliminary data.</text>
</comment>
<evidence type="ECO:0000313" key="3">
    <source>
        <dbReference type="EMBL" id="KAL0574071.1"/>
    </source>
</evidence>
<accession>A0ABR3FFE9</accession>
<proteinExistence type="predicted"/>
<sequence length="506" mass="56763">MAQNGYDDRKHPITHPRLEQSPSRPPEHLVKSFPGPPIVLASAYPPPSELLPPSHSLPKLPCGQRKPIWDGDLRIPYTLTTHIIPAAFWREDPDVQLPQTPKEGDILTKEARQKISTDGEARLLGTRREIEADAASRAKEGKQRKGQEKVLWLCLNRYVRNRSDDEGKNEGLTLFLAHANGFNKETWEPTLANLLSLPSARSLIQEIWVWDAVNHGDSALLNKGNPNTLFHWRNAARDLTTFFTHYIPSRATSEALPTHLPRLPQSETAQRHRYGFYDPARGRKTRTIVGIGHSFGGCVCTLASISSPISPTPNANTNFFSLLILVDPVILYPKPSNHDHPNSLAAGAFIRRSTWESRNAAKEAFLKSPFFRRWDPRVVDLYVEGGLVESPAGNQVQLKMSPLAEAIAFADTWTGAEEAWVRLWRGELSAKDVGLRWVVPGIGEKDLAVFPWTTRERVWLRPENAENVRIPGAGHLVPHEKPKELGEVIAKWIEGYFVPAAHKARL</sequence>
<dbReference type="EMBL" id="JBAHYK010000433">
    <property type="protein sequence ID" value="KAL0574071.1"/>
    <property type="molecule type" value="Genomic_DNA"/>
</dbReference>
<feature type="region of interest" description="Disordered" evidence="1">
    <location>
        <begin position="1"/>
        <end position="34"/>
    </location>
</feature>
<dbReference type="Pfam" id="PF12697">
    <property type="entry name" value="Abhydrolase_6"/>
    <property type="match status" value="1"/>
</dbReference>
<organism evidence="3 4">
    <name type="scientific">Marasmius crinis-equi</name>
    <dbReference type="NCBI Taxonomy" id="585013"/>
    <lineage>
        <taxon>Eukaryota</taxon>
        <taxon>Fungi</taxon>
        <taxon>Dikarya</taxon>
        <taxon>Basidiomycota</taxon>
        <taxon>Agaricomycotina</taxon>
        <taxon>Agaricomycetes</taxon>
        <taxon>Agaricomycetidae</taxon>
        <taxon>Agaricales</taxon>
        <taxon>Marasmiineae</taxon>
        <taxon>Marasmiaceae</taxon>
        <taxon>Marasmius</taxon>
    </lineage>
</organism>
<keyword evidence="4" id="KW-1185">Reference proteome</keyword>
<dbReference type="Proteomes" id="UP001465976">
    <property type="component" value="Unassembled WGS sequence"/>
</dbReference>
<dbReference type="Gene3D" id="3.40.50.1820">
    <property type="entry name" value="alpha/beta hydrolase"/>
    <property type="match status" value="1"/>
</dbReference>
<protein>
    <recommendedName>
        <fullName evidence="2">AB hydrolase-1 domain-containing protein</fullName>
    </recommendedName>
</protein>
<evidence type="ECO:0000259" key="2">
    <source>
        <dbReference type="Pfam" id="PF12697"/>
    </source>
</evidence>
<dbReference type="SUPFAM" id="SSF53474">
    <property type="entry name" value="alpha/beta-Hydrolases"/>
    <property type="match status" value="1"/>
</dbReference>
<feature type="domain" description="AB hydrolase-1" evidence="2">
    <location>
        <begin position="175"/>
        <end position="485"/>
    </location>
</feature>
<feature type="compositionally biased region" description="Basic and acidic residues" evidence="1">
    <location>
        <begin position="1"/>
        <end position="11"/>
    </location>
</feature>
<dbReference type="InterPro" id="IPR029058">
    <property type="entry name" value="AB_hydrolase_fold"/>
</dbReference>
<evidence type="ECO:0000313" key="4">
    <source>
        <dbReference type="Proteomes" id="UP001465976"/>
    </source>
</evidence>
<dbReference type="InterPro" id="IPR000073">
    <property type="entry name" value="AB_hydrolase_1"/>
</dbReference>
<name>A0ABR3FFE9_9AGAR</name>